<dbReference type="Pfam" id="PF13432">
    <property type="entry name" value="TPR_16"/>
    <property type="match status" value="2"/>
</dbReference>
<evidence type="ECO:0000313" key="5">
    <source>
        <dbReference type="Proteomes" id="UP001165342"/>
    </source>
</evidence>
<keyword evidence="5" id="KW-1185">Reference proteome</keyword>
<organism evidence="4 5">
    <name type="scientific">Sphingomonas hankyongi</name>
    <dbReference type="NCBI Taxonomy" id="2908209"/>
    <lineage>
        <taxon>Bacteria</taxon>
        <taxon>Pseudomonadati</taxon>
        <taxon>Pseudomonadota</taxon>
        <taxon>Alphaproteobacteria</taxon>
        <taxon>Sphingomonadales</taxon>
        <taxon>Sphingomonadaceae</taxon>
        <taxon>Sphingomonas</taxon>
    </lineage>
</organism>
<protein>
    <submittedName>
        <fullName evidence="4">TIR domain-containing protein</fullName>
    </submittedName>
</protein>
<keyword evidence="2" id="KW-0802">TPR repeat</keyword>
<dbReference type="Proteomes" id="UP001165342">
    <property type="component" value="Unassembled WGS sequence"/>
</dbReference>
<dbReference type="SUPFAM" id="SSF52200">
    <property type="entry name" value="Toll/Interleukin receptor TIR domain"/>
    <property type="match status" value="1"/>
</dbReference>
<sequence>MRIAAVLEEQGYTVWWDEDLPAHRPYSEVIEERLRSSRAVLVIWSAGAVRSEWVRAEADAARLMHKLVQLSIDGVLPPMPFNQIQCPALDGWAGDREDRKWRKIEASIAELVRGTGPVAPHQRPSEVSPAKQSVCVLPFVNMSGDLDQEYFSDGITEDLITDLSKVSALGVIARNTSFTFKGRAIEARSLGRELRVTHIVEGSVRKSGGRLRITAQLIDASIGHHLWAERYDRELADIFDIQDEISHAIVDALKIKLLPAERTAIEQRGTENADAYNLYLMARQHWAVGNDGDWDREELIIRICERAIDIDPSYANAWALMAIAQTQIRFRKGRKDVDGLPSAERALELNPHLAEAHAVRAWSLLEQERADEANEEVATALRLDPESWEVNRVAGKVLFLQGRLREAATCYAKASELMEADYSASGMLECCYRGLGDLEGSRRAAQMTLRRVEKALVNNPRDAAAMANGAGSLAVLGDHRKAREWAESALSLDPHNYILRANIACAFARELNDHERAMDLVEDTLIHLGQDHVRHVAHDPDFKALHQYPRFIKILDDARRRLAASK</sequence>
<dbReference type="EMBL" id="JAMGBE010000001">
    <property type="protein sequence ID" value="MCL6728994.1"/>
    <property type="molecule type" value="Genomic_DNA"/>
</dbReference>
<dbReference type="InterPro" id="IPR019734">
    <property type="entry name" value="TPR_rpt"/>
</dbReference>
<gene>
    <name evidence="4" type="ORF">LZ538_02855</name>
</gene>
<comment type="caution">
    <text evidence="4">The sequence shown here is derived from an EMBL/GenBank/DDBJ whole genome shotgun (WGS) entry which is preliminary data.</text>
</comment>
<dbReference type="Gene3D" id="3.40.50.10140">
    <property type="entry name" value="Toll/interleukin-1 receptor homology (TIR) domain"/>
    <property type="match status" value="1"/>
</dbReference>
<dbReference type="Gene3D" id="3.40.50.10070">
    <property type="entry name" value="TolB, N-terminal domain"/>
    <property type="match status" value="1"/>
</dbReference>
<dbReference type="InterPro" id="IPR011990">
    <property type="entry name" value="TPR-like_helical_dom_sf"/>
</dbReference>
<evidence type="ECO:0000259" key="3">
    <source>
        <dbReference type="PROSITE" id="PS50104"/>
    </source>
</evidence>
<proteinExistence type="predicted"/>
<dbReference type="InterPro" id="IPR035897">
    <property type="entry name" value="Toll_tir_struct_dom_sf"/>
</dbReference>
<dbReference type="PANTHER" id="PTHR44858:SF1">
    <property type="entry name" value="UDP-N-ACETYLGLUCOSAMINE--PEPTIDE N-ACETYLGLUCOSAMINYLTRANSFERASE SPINDLY-RELATED"/>
    <property type="match status" value="1"/>
</dbReference>
<dbReference type="Gene3D" id="1.25.40.10">
    <property type="entry name" value="Tetratricopeptide repeat domain"/>
    <property type="match status" value="2"/>
</dbReference>
<dbReference type="NCBIfam" id="NF047558">
    <property type="entry name" value="TPR_END_plus"/>
    <property type="match status" value="1"/>
</dbReference>
<dbReference type="InterPro" id="IPR000157">
    <property type="entry name" value="TIR_dom"/>
</dbReference>
<evidence type="ECO:0000256" key="2">
    <source>
        <dbReference type="ARBA" id="ARBA00022803"/>
    </source>
</evidence>
<accession>A0ABT0RZG3</accession>
<evidence type="ECO:0000313" key="4">
    <source>
        <dbReference type="EMBL" id="MCL6728994.1"/>
    </source>
</evidence>
<dbReference type="SMART" id="SM00028">
    <property type="entry name" value="TPR"/>
    <property type="match status" value="3"/>
</dbReference>
<dbReference type="Pfam" id="PF13676">
    <property type="entry name" value="TIR_2"/>
    <property type="match status" value="1"/>
</dbReference>
<dbReference type="PANTHER" id="PTHR44858">
    <property type="entry name" value="TETRATRICOPEPTIDE REPEAT PROTEIN 6"/>
    <property type="match status" value="1"/>
</dbReference>
<keyword evidence="1" id="KW-0677">Repeat</keyword>
<dbReference type="InterPro" id="IPR050498">
    <property type="entry name" value="Ycf3"/>
</dbReference>
<dbReference type="PROSITE" id="PS50104">
    <property type="entry name" value="TIR"/>
    <property type="match status" value="1"/>
</dbReference>
<dbReference type="SUPFAM" id="SSF48452">
    <property type="entry name" value="TPR-like"/>
    <property type="match status" value="1"/>
</dbReference>
<feature type="domain" description="TIR" evidence="3">
    <location>
        <begin position="1"/>
        <end position="108"/>
    </location>
</feature>
<reference evidence="4" key="1">
    <citation type="submission" date="2022-05" db="EMBL/GenBank/DDBJ databases">
        <authorList>
            <person name="Jo J.-H."/>
            <person name="Im W.-T."/>
        </authorList>
    </citation>
    <scope>NUCLEOTIDE SEQUENCE</scope>
    <source>
        <strain evidence="4">SE220</strain>
    </source>
</reference>
<evidence type="ECO:0000256" key="1">
    <source>
        <dbReference type="ARBA" id="ARBA00022737"/>
    </source>
</evidence>
<name>A0ABT0RZG3_9SPHN</name>